<organism evidence="2 3">
    <name type="scientific">Paraburkholderia gardini</name>
    <dbReference type="NCBI Taxonomy" id="2823469"/>
    <lineage>
        <taxon>Bacteria</taxon>
        <taxon>Pseudomonadati</taxon>
        <taxon>Pseudomonadota</taxon>
        <taxon>Betaproteobacteria</taxon>
        <taxon>Burkholderiales</taxon>
        <taxon>Burkholderiaceae</taxon>
        <taxon>Paraburkholderia</taxon>
    </lineage>
</organism>
<keyword evidence="3" id="KW-1185">Reference proteome</keyword>
<sequence>MRNSKLVVVVALVALANVGFAQTKPEVDVTSAPGKVSVTGTVKTTSTVVGIEPDTRTVWLRDPKGKVVQVVVGEEARNFDQIKLGDVVKAEYSQAITLTLIKEGATVGANENHSLERAPLGAKPGGTATRQITIMANVTAVNTHSSVVTLKGPQGNSVDVVVQDPDQLNRIKKGDHMEVVYNEAVAISVEPQTSK</sequence>
<evidence type="ECO:0000256" key="1">
    <source>
        <dbReference type="SAM" id="SignalP"/>
    </source>
</evidence>
<evidence type="ECO:0000313" key="3">
    <source>
        <dbReference type="Proteomes" id="UP000789752"/>
    </source>
</evidence>
<evidence type="ECO:0000313" key="2">
    <source>
        <dbReference type="EMBL" id="CAG4893637.1"/>
    </source>
</evidence>
<proteinExistence type="predicted"/>
<evidence type="ECO:0008006" key="4">
    <source>
        <dbReference type="Google" id="ProtNLM"/>
    </source>
</evidence>
<dbReference type="EMBL" id="CAJQYY010000007">
    <property type="protein sequence ID" value="CAG4893637.1"/>
    <property type="molecule type" value="Genomic_DNA"/>
</dbReference>
<name>A0ABN7QGX5_9BURK</name>
<keyword evidence="1" id="KW-0732">Signal</keyword>
<dbReference type="RefSeq" id="WP_228976761.1">
    <property type="nucleotide sequence ID" value="NZ_CAJQYY010000007.1"/>
</dbReference>
<protein>
    <recommendedName>
        <fullName evidence="4">DUF5666 domain-containing protein</fullName>
    </recommendedName>
</protein>
<feature type="signal peptide" evidence="1">
    <location>
        <begin position="1"/>
        <end position="21"/>
    </location>
</feature>
<gene>
    <name evidence="2" type="ORF">R54767_01600</name>
</gene>
<dbReference type="Proteomes" id="UP000789752">
    <property type="component" value="Unassembled WGS sequence"/>
</dbReference>
<feature type="chain" id="PRO_5046216565" description="DUF5666 domain-containing protein" evidence="1">
    <location>
        <begin position="22"/>
        <end position="195"/>
    </location>
</feature>
<reference evidence="2 3" key="1">
    <citation type="submission" date="2021-04" db="EMBL/GenBank/DDBJ databases">
        <authorList>
            <person name="Vanwijnsberghe S."/>
        </authorList>
    </citation>
    <scope>NUCLEOTIDE SEQUENCE [LARGE SCALE GENOMIC DNA]</scope>
    <source>
        <strain evidence="2 3">LMG 32171</strain>
    </source>
</reference>
<accession>A0ABN7QGX5</accession>
<comment type="caution">
    <text evidence="2">The sequence shown here is derived from an EMBL/GenBank/DDBJ whole genome shotgun (WGS) entry which is preliminary data.</text>
</comment>